<evidence type="ECO:0000259" key="5">
    <source>
        <dbReference type="Pfam" id="PF00294"/>
    </source>
</evidence>
<dbReference type="SUPFAM" id="SSF53613">
    <property type="entry name" value="Ribokinase-like"/>
    <property type="match status" value="1"/>
</dbReference>
<dbReference type="Proteomes" id="UP000189545">
    <property type="component" value="Chromosome"/>
</dbReference>
<keyword evidence="4" id="KW-0460">Magnesium</keyword>
<dbReference type="EC" id="2.7.1.73" evidence="4"/>
<dbReference type="Pfam" id="PF00294">
    <property type="entry name" value="PfkB"/>
    <property type="match status" value="1"/>
</dbReference>
<comment type="catalytic activity">
    <reaction evidence="4">
        <text>inosine + ATP = IMP + ADP + H(+)</text>
        <dbReference type="Rhea" id="RHEA:21140"/>
        <dbReference type="ChEBI" id="CHEBI:15378"/>
        <dbReference type="ChEBI" id="CHEBI:17596"/>
        <dbReference type="ChEBI" id="CHEBI:30616"/>
        <dbReference type="ChEBI" id="CHEBI:58053"/>
        <dbReference type="ChEBI" id="CHEBI:456216"/>
        <dbReference type="EC" id="2.7.1.73"/>
    </reaction>
</comment>
<reference evidence="6 7" key="1">
    <citation type="submission" date="2016-03" db="EMBL/GenBank/DDBJ databases">
        <title>Complete genome sequence of Shewanella psychrophila WP2, a deep sea bacterium isolated from west Pacific sediment.</title>
        <authorList>
            <person name="Xu G."/>
            <person name="Jian H."/>
        </authorList>
    </citation>
    <scope>NUCLEOTIDE SEQUENCE [LARGE SCALE GENOMIC DNA]</scope>
    <source>
        <strain evidence="6 7">WP2</strain>
    </source>
</reference>
<evidence type="ECO:0000256" key="2">
    <source>
        <dbReference type="ARBA" id="ARBA00022679"/>
    </source>
</evidence>
<keyword evidence="4" id="KW-0660">Purine salvage</keyword>
<feature type="binding site" evidence="4">
    <location>
        <position position="402"/>
    </location>
    <ligand>
        <name>ATP</name>
        <dbReference type="ChEBI" id="CHEBI:30616"/>
    </ligand>
</feature>
<gene>
    <name evidence="4" type="primary">gsk</name>
    <name evidence="6" type="ORF">Sps_01664</name>
</gene>
<feature type="binding site" evidence="4">
    <location>
        <position position="198"/>
    </location>
    <ligand>
        <name>GMP</name>
        <dbReference type="ChEBI" id="CHEBI:58115"/>
    </ligand>
</feature>
<dbReference type="STRING" id="225848.Sps_01664"/>
<dbReference type="RefSeq" id="WP_077752081.1">
    <property type="nucleotide sequence ID" value="NZ_CP014782.1"/>
</dbReference>
<keyword evidence="2 4" id="KW-0808">Transferase</keyword>
<organism evidence="6 7">
    <name type="scientific">Shewanella psychrophila</name>
    <dbReference type="NCBI Taxonomy" id="225848"/>
    <lineage>
        <taxon>Bacteria</taxon>
        <taxon>Pseudomonadati</taxon>
        <taxon>Pseudomonadota</taxon>
        <taxon>Gammaproteobacteria</taxon>
        <taxon>Alteromonadales</taxon>
        <taxon>Shewanellaceae</taxon>
        <taxon>Shewanella</taxon>
    </lineage>
</organism>
<dbReference type="PANTHER" id="PTHR43320:SF3">
    <property type="entry name" value="CARBOHYDRATE KINASE PFKB DOMAIN-CONTAINING PROTEIN"/>
    <property type="match status" value="1"/>
</dbReference>
<comment type="similarity">
    <text evidence="1 4">Belongs to the carbohydrate kinase PfkB family.</text>
</comment>
<dbReference type="GO" id="GO:0006166">
    <property type="term" value="P:purine ribonucleoside salvage"/>
    <property type="evidence" value="ECO:0007669"/>
    <property type="project" value="UniProtKB-KW"/>
</dbReference>
<dbReference type="UniPathway" id="UPA00909"/>
<dbReference type="InterPro" id="IPR011611">
    <property type="entry name" value="PfkB_dom"/>
</dbReference>
<sequence length="434" mass="47954">MKFPGQRKSKHYFPVQNRDPLLAQLTQQPLRFPTYITGIDQTLVDIEAKVGDELLERYQLPKGNSTLIDDVSAHALYSELKTSGLISDEFAGGTIGNTVHNYSILADDRSVLFGVMSNNIEVGSYAYRYLCNTSSKVDLNYLQPVDGAIGRCFTLISECGERTFAISKGSMDKLTPEYIDKDLVQGASALVLTAYLMRASGDDQMTQAALTAIEYAKEVGVAVVLTLGTRFLIEEDPEWWKAFIKENVTILAMNEDEGEALTGFKDPLQASEAALELCDMVLTTAGPIGLYTAGYTENAEKRETSNTLLPGSIPEFNRYEFSRPKLKSACDEPIKVYAHISPYMGGPEKIRNTNGAGDGALSALLHDLASNTFHKANVPGSSKHKRDGLCYSSFSQICKYANRVAYEVLAQHSPRLSRGLPEREDSLEESYWER</sequence>
<feature type="domain" description="Carbohydrate kinase PfkB" evidence="5">
    <location>
        <begin position="134"/>
        <end position="293"/>
    </location>
</feature>
<dbReference type="InterPro" id="IPR052700">
    <property type="entry name" value="Carb_kinase_PfkB-like"/>
</dbReference>
<dbReference type="UniPathway" id="UPA00591">
    <property type="reaction ID" value="UER00647"/>
</dbReference>
<comment type="pathway">
    <text evidence="4">Purine metabolism; IMP biosynthesis via salvage pathway; IMP from inosine: step 1/1.</text>
</comment>
<dbReference type="InterPro" id="IPR029056">
    <property type="entry name" value="Ribokinase-like"/>
</dbReference>
<proteinExistence type="inferred from homology"/>
<evidence type="ECO:0000313" key="7">
    <source>
        <dbReference type="Proteomes" id="UP000189545"/>
    </source>
</evidence>
<keyword evidence="3 4" id="KW-0418">Kinase</keyword>
<feature type="binding site" evidence="4">
    <location>
        <begin position="284"/>
        <end position="289"/>
    </location>
    <ligand>
        <name>ATP</name>
        <dbReference type="ChEBI" id="CHEBI:30616"/>
    </ligand>
</feature>
<evidence type="ECO:0000313" key="6">
    <source>
        <dbReference type="EMBL" id="AQS36829.1"/>
    </source>
</evidence>
<dbReference type="PANTHER" id="PTHR43320">
    <property type="entry name" value="SUGAR KINASE"/>
    <property type="match status" value="1"/>
</dbReference>
<dbReference type="HAMAP" id="MF_02246">
    <property type="entry name" value="Gua_Ino_kinase"/>
    <property type="match status" value="1"/>
</dbReference>
<keyword evidence="4" id="KW-0067">ATP-binding</keyword>
<dbReference type="EMBL" id="CP014782">
    <property type="protein sequence ID" value="AQS36829.1"/>
    <property type="molecule type" value="Genomic_DNA"/>
</dbReference>
<dbReference type="GO" id="GO:0005524">
    <property type="term" value="F:ATP binding"/>
    <property type="evidence" value="ECO:0007669"/>
    <property type="project" value="UniProtKB-UniRule"/>
</dbReference>
<dbReference type="KEGG" id="spsw:Sps_01664"/>
<dbReference type="GO" id="GO:0008906">
    <property type="term" value="F:inosine kinase activity"/>
    <property type="evidence" value="ECO:0007669"/>
    <property type="project" value="UniProtKB-UniRule"/>
</dbReference>
<comment type="pathway">
    <text evidence="4">Purine metabolism; GMP biosynthesis via salvage pathway.</text>
</comment>
<dbReference type="GO" id="GO:0032264">
    <property type="term" value="P:IMP salvage"/>
    <property type="evidence" value="ECO:0007669"/>
    <property type="project" value="UniProtKB-UniRule"/>
</dbReference>
<dbReference type="OrthoDB" id="5288159at2"/>
<name>A0A1S6HMU8_9GAMM</name>
<comment type="cofactor">
    <cofactor evidence="4">
        <name>Mg(2+)</name>
        <dbReference type="ChEBI" id="CHEBI:18420"/>
    </cofactor>
</comment>
<keyword evidence="7" id="KW-1185">Reference proteome</keyword>
<protein>
    <recommendedName>
        <fullName evidence="4">Guanosine-inosine kinase</fullName>
        <ecNumber evidence="4">2.7.1.73</ecNumber>
    </recommendedName>
</protein>
<dbReference type="InterPro" id="IPR046405">
    <property type="entry name" value="IngK"/>
</dbReference>
<dbReference type="AlphaFoldDB" id="A0A1S6HMU8"/>
<feature type="binding site" evidence="4">
    <location>
        <begin position="93"/>
        <end position="97"/>
    </location>
    <ligand>
        <name>GMP</name>
        <dbReference type="ChEBI" id="CHEBI:58115"/>
    </ligand>
</feature>
<dbReference type="Gene3D" id="3.40.1190.20">
    <property type="match status" value="1"/>
</dbReference>
<feature type="binding site" evidence="4">
    <location>
        <begin position="40"/>
        <end position="45"/>
    </location>
    <ligand>
        <name>GMP</name>
        <dbReference type="ChEBI" id="CHEBI:58115"/>
    </ligand>
</feature>
<keyword evidence="4" id="KW-0547">Nucleotide-binding</keyword>
<feature type="binding site" evidence="4">
    <location>
        <position position="357"/>
    </location>
    <ligand>
        <name>ATP</name>
        <dbReference type="ChEBI" id="CHEBI:30616"/>
    </ligand>
</feature>
<evidence type="ECO:0000256" key="4">
    <source>
        <dbReference type="HAMAP-Rule" id="MF_02246"/>
    </source>
</evidence>
<comment type="function">
    <text evidence="4">Catalyzes the phosphorylation of guanosine and inosine to GMP and IMP, respectively.</text>
</comment>
<comment type="catalytic activity">
    <reaction evidence="4">
        <text>guanosine + ATP = GMP + ADP + H(+)</text>
        <dbReference type="Rhea" id="RHEA:27710"/>
        <dbReference type="ChEBI" id="CHEBI:15378"/>
        <dbReference type="ChEBI" id="CHEBI:16750"/>
        <dbReference type="ChEBI" id="CHEBI:30616"/>
        <dbReference type="ChEBI" id="CHEBI:58115"/>
        <dbReference type="ChEBI" id="CHEBI:456216"/>
        <dbReference type="EC" id="2.7.1.73"/>
    </reaction>
</comment>
<dbReference type="GO" id="GO:0106366">
    <property type="term" value="F:guanosine kinase activity"/>
    <property type="evidence" value="ECO:0007669"/>
    <property type="project" value="InterPro"/>
</dbReference>
<evidence type="ECO:0000256" key="3">
    <source>
        <dbReference type="ARBA" id="ARBA00022777"/>
    </source>
</evidence>
<dbReference type="GO" id="GO:0032263">
    <property type="term" value="P:GMP salvage"/>
    <property type="evidence" value="ECO:0007669"/>
    <property type="project" value="UniProtKB-UniRule"/>
</dbReference>
<accession>A0A1S6HMU8</accession>
<dbReference type="NCBIfam" id="NF011655">
    <property type="entry name" value="PRK15074.1"/>
    <property type="match status" value="1"/>
</dbReference>
<evidence type="ECO:0000256" key="1">
    <source>
        <dbReference type="ARBA" id="ARBA00010688"/>
    </source>
</evidence>